<name>A0ABU7IW62_9FLAO</name>
<dbReference type="RefSeq" id="WP_330097997.1">
    <property type="nucleotide sequence ID" value="NZ_JAZDDG010000006.1"/>
</dbReference>
<dbReference type="Proteomes" id="UP001356308">
    <property type="component" value="Unassembled WGS sequence"/>
</dbReference>
<evidence type="ECO:0000256" key="4">
    <source>
        <dbReference type="ARBA" id="ARBA00023136"/>
    </source>
</evidence>
<accession>A0ABU7IW62</accession>
<keyword evidence="2" id="KW-0812">Transmembrane</keyword>
<dbReference type="PANTHER" id="PTHR36985">
    <property type="entry name" value="TRANSLOCATION AND ASSEMBLY MODULE SUBUNIT TAMB"/>
    <property type="match status" value="1"/>
</dbReference>
<comment type="subcellular location">
    <subcellularLocation>
        <location evidence="1">Membrane</location>
        <topology evidence="1">Single-pass membrane protein</topology>
    </subcellularLocation>
</comment>
<dbReference type="InterPro" id="IPR007452">
    <property type="entry name" value="TamB_C"/>
</dbReference>
<evidence type="ECO:0000259" key="5">
    <source>
        <dbReference type="Pfam" id="PF04357"/>
    </source>
</evidence>
<feature type="domain" description="Translocation and assembly module TamB C-terminal" evidence="5">
    <location>
        <begin position="1002"/>
        <end position="1424"/>
    </location>
</feature>
<evidence type="ECO:0000256" key="2">
    <source>
        <dbReference type="ARBA" id="ARBA00022692"/>
    </source>
</evidence>
<dbReference type="PANTHER" id="PTHR36985:SF1">
    <property type="entry name" value="TRANSLOCATION AND ASSEMBLY MODULE SUBUNIT TAMB"/>
    <property type="match status" value="1"/>
</dbReference>
<dbReference type="Pfam" id="PF04357">
    <property type="entry name" value="TamB"/>
    <property type="match status" value="1"/>
</dbReference>
<proteinExistence type="predicted"/>
<organism evidence="6 7">
    <name type="scientific">Maribacter cobaltidurans</name>
    <dbReference type="NCBI Taxonomy" id="1178778"/>
    <lineage>
        <taxon>Bacteria</taxon>
        <taxon>Pseudomonadati</taxon>
        <taxon>Bacteroidota</taxon>
        <taxon>Flavobacteriia</taxon>
        <taxon>Flavobacteriales</taxon>
        <taxon>Flavobacteriaceae</taxon>
        <taxon>Maribacter</taxon>
    </lineage>
</organism>
<evidence type="ECO:0000256" key="1">
    <source>
        <dbReference type="ARBA" id="ARBA00004167"/>
    </source>
</evidence>
<gene>
    <name evidence="6" type="ORF">V1I91_13980</name>
</gene>
<sequence>MLTCVLGTIVLSLPIVQTTLAKYATDSINEEFGTNINVERLRVSLISWDTSLKGVYIEDYKQDTLFYINELKTSIVSIGNLARGRLEFGDIEIDDLHFKLKTYYGEQTTNINVFVDKLDDGKPRAPGTPPFYFSSSFVDINNSRFQYIDENLQNEEALNFKDLNIQADDFQILGPEVTADINEMSFFSHRGILVEKLNTDFKYTKQQMRFDSLQIKTPLSQLDGNVVFNYNREDFQDFLNKVNVVANFEESTVSFDEINMIYNEFGKGKLATLTTSVNGVLNDLNIENLFLISDNTGIRGDFNFKHLFNKQKSFILDASMKNVTSSYYQLNALLPNLIGNSLPSTFSKLGQFTIRGDALITDSSVDAKVNLNTAVGSSYSDIVLTNFNNIDNATYSGFISLIDFDLGDFVNSKSLGKANLDFNVEGRGFVTDKLNTEVIGQIYSIEFNNYNYRDIKVSGILKEQLFDGSLTSNDENLKFNFKGLADFGEESNNFNFKASVDYADLKKLNFISDSISIFKGDVSMNIQGNTLDNIVGDVNFTKTNFQNKNDTYYFEDFTITSTFESDSVRVIDINSPDIITGYMKGNFRVKELGKLVQNSIGSIYTNYRPFEISRGQNLSFNFKIYNKIVDVFFPEVQFDPNTFIKGKIISDEGDFKLNFESPSIVAFGNEADNIEIKIDNKNPLFNTYVSVGDLNTPYYNVKDFSLINTTLKDTLFFRSEFKGGSEYNDSYNLNFYHTFNKENKSVIGLKTSDVSFKGNKWILNKEGNSMNKVILNRSLDSITIQEIVMNNDEQEQIRLRGQLADSTYKDLQLQFKIVSLNKITPVIDSLKLQGEVNGNLNVLQKDGIYLPSSNLNIDQFGINDMPMGDLAISIVGNRDLTEFQVNSQLSENGIEKFGVVGKIENKEQMPTANLVANFSKFKLEPFSPLGEGVIDNIRGDLDGRVSISGPVDNPNFNGLLTLDNAGIAIPYLNVDYGFAPRSRVRLENQTFNFENIALSDVTNGTRANLDGTITHSYFDNWVLNLNVDTNNNRFLILNTEFEEGDLYYGTGYLNGTGRIYGPTTALNITVDGETARGTSLKIPLSDVASVGDYSFINFLEKDNIKSIEEQRQLKDYQGLELEFNLDVTPAAEVEIVTDTKTGSALKGTGEGILLIQINTNGKFEMYGDFVVVTGQFRYKFGGIIDKTFMVEPGGTINWDQKPLEAQLDMEAVYSLTANPAPLLDNQGYTRRIPTDVVIKLTGQLQNPDIEFGIDFPSTNSIVQSELEYRLQDPTVAEKNAIFLLAQGNFVNDQSGINQQAITGNLVQSASGILNSILGGGNDKLNFGLSYEQGFQSTDLETDDRIGVTVSTQISDRVLFNGKVGVPVGGASETLVAGDFEIQVLLNEEGSLSAKFFSRQSEIQAFLPDQQGSTQGAGLSYEVDFNSFKELFRKILKKEQSQDSVKVKVVPQAEPPISVMGKDSLLNFYAKPKSF</sequence>
<keyword evidence="3" id="KW-1133">Transmembrane helix</keyword>
<comment type="caution">
    <text evidence="6">The sequence shown here is derived from an EMBL/GenBank/DDBJ whole genome shotgun (WGS) entry which is preliminary data.</text>
</comment>
<evidence type="ECO:0000313" key="7">
    <source>
        <dbReference type="Proteomes" id="UP001356308"/>
    </source>
</evidence>
<dbReference type="EMBL" id="JAZDDG010000006">
    <property type="protein sequence ID" value="MEE1977192.1"/>
    <property type="molecule type" value="Genomic_DNA"/>
</dbReference>
<protein>
    <submittedName>
        <fullName evidence="6">Translocation/assembly module TamB domain-containing protein</fullName>
    </submittedName>
</protein>
<reference evidence="6 7" key="1">
    <citation type="submission" date="2024-01" db="EMBL/GenBank/DDBJ databases">
        <title>Maribacter spp. originated from different algae showed divergent polysaccharides utilization ability.</title>
        <authorList>
            <person name="Wang H."/>
            <person name="Wu Y."/>
        </authorList>
    </citation>
    <scope>NUCLEOTIDE SEQUENCE [LARGE SCALE GENOMIC DNA]</scope>
    <source>
        <strain evidence="6 7">PR1</strain>
    </source>
</reference>
<keyword evidence="7" id="KW-1185">Reference proteome</keyword>
<keyword evidence="4" id="KW-0472">Membrane</keyword>
<evidence type="ECO:0000313" key="6">
    <source>
        <dbReference type="EMBL" id="MEE1977192.1"/>
    </source>
</evidence>
<evidence type="ECO:0000256" key="3">
    <source>
        <dbReference type="ARBA" id="ARBA00022989"/>
    </source>
</evidence>